<evidence type="ECO:0000313" key="2">
    <source>
        <dbReference type="EMBL" id="KKK61963.1"/>
    </source>
</evidence>
<proteinExistence type="predicted"/>
<dbReference type="AlphaFoldDB" id="A0A0F8WZ80"/>
<protein>
    <submittedName>
        <fullName evidence="2">Uncharacterized protein</fullName>
    </submittedName>
</protein>
<comment type="caution">
    <text evidence="2">The sequence shown here is derived from an EMBL/GenBank/DDBJ whole genome shotgun (WGS) entry which is preliminary data.</text>
</comment>
<organism evidence="2">
    <name type="scientific">marine sediment metagenome</name>
    <dbReference type="NCBI Taxonomy" id="412755"/>
    <lineage>
        <taxon>unclassified sequences</taxon>
        <taxon>metagenomes</taxon>
        <taxon>ecological metagenomes</taxon>
    </lineage>
</organism>
<name>A0A0F8WZ80_9ZZZZ</name>
<gene>
    <name evidence="2" type="ORF">LCGC14_3009090</name>
</gene>
<keyword evidence="1" id="KW-0812">Transmembrane</keyword>
<feature type="non-terminal residue" evidence="2">
    <location>
        <position position="55"/>
    </location>
</feature>
<keyword evidence="1" id="KW-0472">Membrane</keyword>
<dbReference type="EMBL" id="LAZR01062229">
    <property type="protein sequence ID" value="KKK61963.1"/>
    <property type="molecule type" value="Genomic_DNA"/>
</dbReference>
<reference evidence="2" key="1">
    <citation type="journal article" date="2015" name="Nature">
        <title>Complex archaea that bridge the gap between prokaryotes and eukaryotes.</title>
        <authorList>
            <person name="Spang A."/>
            <person name="Saw J.H."/>
            <person name="Jorgensen S.L."/>
            <person name="Zaremba-Niedzwiedzka K."/>
            <person name="Martijn J."/>
            <person name="Lind A.E."/>
            <person name="van Eijk R."/>
            <person name="Schleper C."/>
            <person name="Guy L."/>
            <person name="Ettema T.J."/>
        </authorList>
    </citation>
    <scope>NUCLEOTIDE SEQUENCE</scope>
</reference>
<feature type="transmembrane region" description="Helical" evidence="1">
    <location>
        <begin position="24"/>
        <end position="41"/>
    </location>
</feature>
<keyword evidence="1" id="KW-1133">Transmembrane helix</keyword>
<sequence>MNAAGSNIFDVFKAQILLNQKDNMITGLIILALFEFITGFLREFMGWLREYANEY</sequence>
<evidence type="ECO:0000256" key="1">
    <source>
        <dbReference type="SAM" id="Phobius"/>
    </source>
</evidence>
<accession>A0A0F8WZ80</accession>